<dbReference type="PANTHER" id="PTHR43794:SF11">
    <property type="entry name" value="AMIDOHYDROLASE-RELATED DOMAIN-CONTAINING PROTEIN"/>
    <property type="match status" value="1"/>
</dbReference>
<evidence type="ECO:0000259" key="4">
    <source>
        <dbReference type="Pfam" id="PF01979"/>
    </source>
</evidence>
<name>A0AAW4L3W5_9BACT</name>
<feature type="domain" description="Aminodeoxyfutalosine deaminase/Imidazolonepropionase-like composite" evidence="5">
    <location>
        <begin position="20"/>
        <end position="43"/>
    </location>
</feature>
<evidence type="ECO:0000256" key="3">
    <source>
        <dbReference type="ARBA" id="ARBA00022833"/>
    </source>
</evidence>
<keyword evidence="1" id="KW-0479">Metal-binding</keyword>
<dbReference type="InterPro" id="IPR050287">
    <property type="entry name" value="MTA/SAH_deaminase"/>
</dbReference>
<dbReference type="Gene3D" id="3.20.20.140">
    <property type="entry name" value="Metal-dependent hydrolases"/>
    <property type="match status" value="1"/>
</dbReference>
<dbReference type="Gene3D" id="2.30.40.10">
    <property type="entry name" value="Urease, subunit C, domain 1"/>
    <property type="match status" value="1"/>
</dbReference>
<gene>
    <name evidence="6" type="ORF">KI809_16280</name>
</gene>
<feature type="domain" description="Amidohydrolase-related" evidence="4">
    <location>
        <begin position="53"/>
        <end position="410"/>
    </location>
</feature>
<accession>A0AAW4L3W5</accession>
<dbReference type="InterPro" id="IPR054418">
    <property type="entry name" value="MQNX/HUTI_composite_N"/>
</dbReference>
<evidence type="ECO:0000259" key="5">
    <source>
        <dbReference type="Pfam" id="PF22039"/>
    </source>
</evidence>
<dbReference type="PANTHER" id="PTHR43794">
    <property type="entry name" value="AMINOHYDROLASE SSNA-RELATED"/>
    <property type="match status" value="1"/>
</dbReference>
<sequence>MKIIAASYLYNPGSAPVVGGAVAVRDGQIIAVGTLDQLRGEFPWPVEDHPGCVLMPGMVNAHTHLELTHFPSWKIRKGLDYMPRQYVDWIVQVVKISRGLSSEELLHSLVEGARISLAAGTTTVGDILSSLTHLPDYLKLPVAGRVYLEAIGHDPVKCEERRAEIAAAIESFSGDALVPGVSPHTPHTLSEQFMRDMTGFAHSSGLPTMIHLAESSDEIDFWFDATGRIAEDIFTMAGWAAYLPPPRRMSPVAYLDALGVLTPMTTCVHCVHVTPGDVGILRDRGVSVVICPRSNDRLVVGTPPLMLFRGSRIPLAIGTDSLASNDSLSLWDEIRFLHERYPRMFTAEELLEMATIGGAKVLHLDGRAGTLEQGKRADIQILATPASMAAQTIADTLLEAAVVSKVYLAGVDFNP</sequence>
<dbReference type="SUPFAM" id="SSF51338">
    <property type="entry name" value="Composite domain of metallo-dependent hydrolases"/>
    <property type="match status" value="1"/>
</dbReference>
<dbReference type="InterPro" id="IPR011059">
    <property type="entry name" value="Metal-dep_hydrolase_composite"/>
</dbReference>
<comment type="caution">
    <text evidence="6">The sequence shown here is derived from an EMBL/GenBank/DDBJ whole genome shotgun (WGS) entry which is preliminary data.</text>
</comment>
<dbReference type="Pfam" id="PF01979">
    <property type="entry name" value="Amidohydro_1"/>
    <property type="match status" value="1"/>
</dbReference>
<evidence type="ECO:0000256" key="1">
    <source>
        <dbReference type="ARBA" id="ARBA00022723"/>
    </source>
</evidence>
<dbReference type="GO" id="GO:0046872">
    <property type="term" value="F:metal ion binding"/>
    <property type="evidence" value="ECO:0007669"/>
    <property type="project" value="UniProtKB-KW"/>
</dbReference>
<dbReference type="SUPFAM" id="SSF51556">
    <property type="entry name" value="Metallo-dependent hydrolases"/>
    <property type="match status" value="1"/>
</dbReference>
<keyword evidence="3" id="KW-0862">Zinc</keyword>
<dbReference type="Pfam" id="PF22039">
    <property type="entry name" value="HUTI_composite_bact"/>
    <property type="match status" value="1"/>
</dbReference>
<dbReference type="Proteomes" id="UP000811899">
    <property type="component" value="Unassembled WGS sequence"/>
</dbReference>
<dbReference type="InterPro" id="IPR032466">
    <property type="entry name" value="Metal_Hydrolase"/>
</dbReference>
<evidence type="ECO:0000256" key="2">
    <source>
        <dbReference type="ARBA" id="ARBA00022801"/>
    </source>
</evidence>
<dbReference type="InterPro" id="IPR006680">
    <property type="entry name" value="Amidohydro-rel"/>
</dbReference>
<dbReference type="AlphaFoldDB" id="A0AAW4L3W5"/>
<evidence type="ECO:0000313" key="6">
    <source>
        <dbReference type="EMBL" id="MBT0665869.1"/>
    </source>
</evidence>
<keyword evidence="2" id="KW-0378">Hydrolase</keyword>
<dbReference type="RefSeq" id="WP_214172637.1">
    <property type="nucleotide sequence ID" value="NZ_JAHCVJ010000007.1"/>
</dbReference>
<keyword evidence="7" id="KW-1185">Reference proteome</keyword>
<dbReference type="GO" id="GO:0016810">
    <property type="term" value="F:hydrolase activity, acting on carbon-nitrogen (but not peptide) bonds"/>
    <property type="evidence" value="ECO:0007669"/>
    <property type="project" value="InterPro"/>
</dbReference>
<protein>
    <submittedName>
        <fullName evidence="6">Amidohydrolase family protein</fullName>
    </submittedName>
</protein>
<organism evidence="6 7">
    <name type="scientific">Geoanaerobacter pelophilus</name>
    <dbReference type="NCBI Taxonomy" id="60036"/>
    <lineage>
        <taxon>Bacteria</taxon>
        <taxon>Pseudomonadati</taxon>
        <taxon>Thermodesulfobacteriota</taxon>
        <taxon>Desulfuromonadia</taxon>
        <taxon>Geobacterales</taxon>
        <taxon>Geobacteraceae</taxon>
        <taxon>Geoanaerobacter</taxon>
    </lineage>
</organism>
<reference evidence="6 7" key="1">
    <citation type="submission" date="2021-05" db="EMBL/GenBank/DDBJ databases">
        <title>The draft genome of Geobacter pelophilus DSM 12255.</title>
        <authorList>
            <person name="Xu Z."/>
            <person name="Masuda Y."/>
            <person name="Itoh H."/>
            <person name="Senoo K."/>
        </authorList>
    </citation>
    <scope>NUCLEOTIDE SEQUENCE [LARGE SCALE GENOMIC DNA]</scope>
    <source>
        <strain evidence="6 7">DSM 12255</strain>
    </source>
</reference>
<evidence type="ECO:0000313" key="7">
    <source>
        <dbReference type="Proteomes" id="UP000811899"/>
    </source>
</evidence>
<dbReference type="EMBL" id="JAHCVJ010000007">
    <property type="protein sequence ID" value="MBT0665869.1"/>
    <property type="molecule type" value="Genomic_DNA"/>
</dbReference>
<proteinExistence type="predicted"/>